<proteinExistence type="predicted"/>
<dbReference type="EMBL" id="CAJJDO010000001">
    <property type="protein sequence ID" value="CAD8131417.1"/>
    <property type="molecule type" value="Genomic_DNA"/>
</dbReference>
<evidence type="ECO:0000313" key="2">
    <source>
        <dbReference type="EMBL" id="CAD8131417.1"/>
    </source>
</evidence>
<organism evidence="2 3">
    <name type="scientific">Paramecium pentaurelia</name>
    <dbReference type="NCBI Taxonomy" id="43138"/>
    <lineage>
        <taxon>Eukaryota</taxon>
        <taxon>Sar</taxon>
        <taxon>Alveolata</taxon>
        <taxon>Ciliophora</taxon>
        <taxon>Intramacronucleata</taxon>
        <taxon>Oligohymenophorea</taxon>
        <taxon>Peniculida</taxon>
        <taxon>Parameciidae</taxon>
        <taxon>Paramecium</taxon>
    </lineage>
</organism>
<accession>A0A8S1RVQ9</accession>
<feature type="region of interest" description="Disordered" evidence="1">
    <location>
        <begin position="1"/>
        <end position="42"/>
    </location>
</feature>
<feature type="compositionally biased region" description="Polar residues" evidence="1">
    <location>
        <begin position="1"/>
        <end position="11"/>
    </location>
</feature>
<dbReference type="AlphaFoldDB" id="A0A8S1RVQ9"/>
<evidence type="ECO:0000313" key="3">
    <source>
        <dbReference type="Proteomes" id="UP000689195"/>
    </source>
</evidence>
<evidence type="ECO:0000256" key="1">
    <source>
        <dbReference type="SAM" id="MobiDB-lite"/>
    </source>
</evidence>
<reference evidence="2" key="1">
    <citation type="submission" date="2021-01" db="EMBL/GenBank/DDBJ databases">
        <authorList>
            <consortium name="Genoscope - CEA"/>
            <person name="William W."/>
        </authorList>
    </citation>
    <scope>NUCLEOTIDE SEQUENCE</scope>
</reference>
<comment type="caution">
    <text evidence="2">The sequence shown here is derived from an EMBL/GenBank/DDBJ whole genome shotgun (WGS) entry which is preliminary data.</text>
</comment>
<keyword evidence="3" id="KW-1185">Reference proteome</keyword>
<dbReference type="Proteomes" id="UP000689195">
    <property type="component" value="Unassembled WGS sequence"/>
</dbReference>
<name>A0A8S1RVQ9_9CILI</name>
<protein>
    <submittedName>
        <fullName evidence="2">Uncharacterized protein</fullName>
    </submittedName>
</protein>
<gene>
    <name evidence="2" type="ORF">PPENT_87.1.T0010013</name>
</gene>
<sequence>MNQTTPKSSGINYARKQKSKESTISKTLNKNLQFDNQQNNQY</sequence>
<feature type="compositionally biased region" description="Polar residues" evidence="1">
    <location>
        <begin position="22"/>
        <end position="42"/>
    </location>
</feature>